<dbReference type="GO" id="GO:0005739">
    <property type="term" value="C:mitochondrion"/>
    <property type="evidence" value="ECO:0007669"/>
    <property type="project" value="TreeGrafter"/>
</dbReference>
<dbReference type="InterPro" id="IPR012340">
    <property type="entry name" value="NA-bd_OB-fold"/>
</dbReference>
<dbReference type="SUPFAM" id="SSF55681">
    <property type="entry name" value="Class II aaRS and biotin synthetases"/>
    <property type="match status" value="1"/>
</dbReference>
<dbReference type="GO" id="GO:0004824">
    <property type="term" value="F:lysine-tRNA ligase activity"/>
    <property type="evidence" value="ECO:0007669"/>
    <property type="project" value="InterPro"/>
</dbReference>
<dbReference type="PROSITE" id="PS50862">
    <property type="entry name" value="AA_TRNA_LIGASE_II"/>
    <property type="match status" value="1"/>
</dbReference>
<evidence type="ECO:0000313" key="9">
    <source>
        <dbReference type="Proteomes" id="UP001337655"/>
    </source>
</evidence>
<evidence type="ECO:0000256" key="4">
    <source>
        <dbReference type="ARBA" id="ARBA00023146"/>
    </source>
</evidence>
<dbReference type="RefSeq" id="XP_064660067.1">
    <property type="nucleotide sequence ID" value="XM_064801437.1"/>
</dbReference>
<name>A0AAV9PEK4_9PEZI</name>
<reference evidence="8 9" key="1">
    <citation type="submission" date="2023-08" db="EMBL/GenBank/DDBJ databases">
        <title>Black Yeasts Isolated from many extreme environments.</title>
        <authorList>
            <person name="Coleine C."/>
            <person name="Stajich J.E."/>
            <person name="Selbmann L."/>
        </authorList>
    </citation>
    <scope>NUCLEOTIDE SEQUENCE [LARGE SCALE GENOMIC DNA]</scope>
    <source>
        <strain evidence="8 9">CCFEE 5935</strain>
    </source>
</reference>
<dbReference type="Gene3D" id="2.40.50.140">
    <property type="entry name" value="Nucleic acid-binding proteins"/>
    <property type="match status" value="1"/>
</dbReference>
<protein>
    <recommendedName>
        <fullName evidence="5">Lysyl-tRNA synthetase</fullName>
    </recommendedName>
</protein>
<dbReference type="GO" id="GO:0000049">
    <property type="term" value="F:tRNA binding"/>
    <property type="evidence" value="ECO:0007669"/>
    <property type="project" value="TreeGrafter"/>
</dbReference>
<dbReference type="PANTHER" id="PTHR42918:SF5">
    <property type="entry name" value="LYSINE--TRNA LIGASE, MITOCHONDRIAL"/>
    <property type="match status" value="1"/>
</dbReference>
<dbReference type="AlphaFoldDB" id="A0AAV9PEK4"/>
<dbReference type="EMBL" id="JAVRRT010000006">
    <property type="protein sequence ID" value="KAK5171039.1"/>
    <property type="molecule type" value="Genomic_DNA"/>
</dbReference>
<evidence type="ECO:0000259" key="7">
    <source>
        <dbReference type="PROSITE" id="PS50862"/>
    </source>
</evidence>
<feature type="domain" description="Aminoacyl-transfer RNA synthetases class-II family profile" evidence="7">
    <location>
        <begin position="229"/>
        <end position="552"/>
    </location>
</feature>
<proteinExistence type="predicted"/>
<evidence type="ECO:0000256" key="6">
    <source>
        <dbReference type="SAM" id="MobiDB-lite"/>
    </source>
</evidence>
<dbReference type="GO" id="GO:0070154">
    <property type="term" value="P:mitochondrial lysyl-tRNA aminoacylation"/>
    <property type="evidence" value="ECO:0007669"/>
    <property type="project" value="TreeGrafter"/>
</dbReference>
<feature type="region of interest" description="Disordered" evidence="6">
    <location>
        <begin position="21"/>
        <end position="46"/>
    </location>
</feature>
<dbReference type="Gene3D" id="3.30.930.10">
    <property type="entry name" value="Bira Bifunctional Protein, Domain 2"/>
    <property type="match status" value="1"/>
</dbReference>
<dbReference type="InterPro" id="IPR044136">
    <property type="entry name" value="Lys-tRNA-ligase_II_N"/>
</dbReference>
<evidence type="ECO:0000313" key="8">
    <source>
        <dbReference type="EMBL" id="KAK5171039.1"/>
    </source>
</evidence>
<comment type="caution">
    <text evidence="8">The sequence shown here is derived from an EMBL/GenBank/DDBJ whole genome shotgun (WGS) entry which is preliminary data.</text>
</comment>
<evidence type="ECO:0000256" key="2">
    <source>
        <dbReference type="ARBA" id="ARBA00022741"/>
    </source>
</evidence>
<dbReference type="CDD" id="cd04322">
    <property type="entry name" value="LysRS_N"/>
    <property type="match status" value="1"/>
</dbReference>
<organism evidence="8 9">
    <name type="scientific">Saxophila tyrrhenica</name>
    <dbReference type="NCBI Taxonomy" id="1690608"/>
    <lineage>
        <taxon>Eukaryota</taxon>
        <taxon>Fungi</taxon>
        <taxon>Dikarya</taxon>
        <taxon>Ascomycota</taxon>
        <taxon>Pezizomycotina</taxon>
        <taxon>Dothideomycetes</taxon>
        <taxon>Dothideomycetidae</taxon>
        <taxon>Mycosphaerellales</taxon>
        <taxon>Extremaceae</taxon>
        <taxon>Saxophila</taxon>
    </lineage>
</organism>
<keyword evidence="1 8" id="KW-0436">Ligase</keyword>
<dbReference type="GO" id="GO:0005524">
    <property type="term" value="F:ATP binding"/>
    <property type="evidence" value="ECO:0007669"/>
    <property type="project" value="UniProtKB-KW"/>
</dbReference>
<evidence type="ECO:0000256" key="1">
    <source>
        <dbReference type="ARBA" id="ARBA00022598"/>
    </source>
</evidence>
<dbReference type="InterPro" id="IPR004364">
    <property type="entry name" value="Aa-tRNA-synt_II"/>
</dbReference>
<dbReference type="InterPro" id="IPR018149">
    <property type="entry name" value="Lys-tRNA-synth_II_C"/>
</dbReference>
<dbReference type="Proteomes" id="UP001337655">
    <property type="component" value="Unassembled WGS sequence"/>
</dbReference>
<dbReference type="SUPFAM" id="SSF50249">
    <property type="entry name" value="Nucleic acid-binding proteins"/>
    <property type="match status" value="1"/>
</dbReference>
<dbReference type="InterPro" id="IPR045864">
    <property type="entry name" value="aa-tRNA-synth_II/BPL/LPL"/>
</dbReference>
<feature type="compositionally biased region" description="Polar residues" evidence="6">
    <location>
        <begin position="21"/>
        <end position="32"/>
    </location>
</feature>
<keyword evidence="2" id="KW-0547">Nucleotide-binding</keyword>
<dbReference type="PRINTS" id="PR00982">
    <property type="entry name" value="TRNASYNTHLYS"/>
</dbReference>
<dbReference type="Pfam" id="PF00152">
    <property type="entry name" value="tRNA-synt_2"/>
    <property type="match status" value="1"/>
</dbReference>
<keyword evidence="9" id="KW-1185">Reference proteome</keyword>
<dbReference type="PANTHER" id="PTHR42918">
    <property type="entry name" value="LYSYL-TRNA SYNTHETASE"/>
    <property type="match status" value="1"/>
</dbReference>
<keyword evidence="3" id="KW-0067">ATP-binding</keyword>
<gene>
    <name evidence="8" type="primary">MSK1</name>
    <name evidence="8" type="ORF">LTR77_004183</name>
</gene>
<evidence type="ECO:0000256" key="5">
    <source>
        <dbReference type="ARBA" id="ARBA00030563"/>
    </source>
</evidence>
<dbReference type="GeneID" id="89925529"/>
<keyword evidence="4" id="KW-0030">Aminoacyl-tRNA synthetase</keyword>
<dbReference type="InterPro" id="IPR006195">
    <property type="entry name" value="aa-tRNA-synth_II"/>
</dbReference>
<sequence>MAPRRLRLHLFTSYSKRTQPRPTSIRVFSSSSRLEKKQTASQPSVTNDYEKRIHQLNSYAENQSIWYPNLSSTRKRRTPINQFRREYEDLKQSSTATSELHILAGRVWSVRTFGVRLLFFELSQAGRTVQVIVSFKKLFHEHNAANYDEDELQQRFKKFSNTIRKGDYWKVQGHAHRTASDELSLQASSLPTLLSPSLHQIPRMLDDAETKATKRHVDMLVNQKAVQTLRVRHLVEKGMKDYFDYIGFTAVHTPLLTAGAGGAVARPFETTATELSDQTLNLRIAPELWLKRLVVGGMERVYEMGPAFRNEGVDATHNPEFYIFEFYEAFATLDDLMQRTEKLLSTLSEKLAEFQKDERLFSLPPVLVIDTPFHSMKFIPTLESQLGQSLPQLDTETALEELLEIFKANDVQPPSKPTLPRLLDALSSHYLEPLCREPTFITHHPACLSPLSKHETCTETGQIVSLRAELFIGGHEIANMYEEENSPFEQRKKFEEQLKYRDVDGEGDRRDIDESYLRALEWGLPPTGGWGCGIDRLVMLFTGRERIGDVLPFGTLRNVVGASK</sequence>
<evidence type="ECO:0000256" key="3">
    <source>
        <dbReference type="ARBA" id="ARBA00022840"/>
    </source>
</evidence>
<accession>A0AAV9PEK4</accession>